<dbReference type="Proteomes" id="UP000190648">
    <property type="component" value="Unassembled WGS sequence"/>
</dbReference>
<keyword evidence="3" id="KW-1185">Reference proteome</keyword>
<protein>
    <submittedName>
        <fullName evidence="2">Uncharacterized protein</fullName>
    </submittedName>
</protein>
<evidence type="ECO:0000313" key="3">
    <source>
        <dbReference type="Proteomes" id="UP000190648"/>
    </source>
</evidence>
<gene>
    <name evidence="2" type="ORF">AV530_006085</name>
</gene>
<dbReference type="EMBL" id="LSYS01008581">
    <property type="protein sequence ID" value="OPJ68448.1"/>
    <property type="molecule type" value="Genomic_DNA"/>
</dbReference>
<proteinExistence type="predicted"/>
<comment type="caution">
    <text evidence="2">The sequence shown here is derived from an EMBL/GenBank/DDBJ whole genome shotgun (WGS) entry which is preliminary data.</text>
</comment>
<evidence type="ECO:0000313" key="2">
    <source>
        <dbReference type="EMBL" id="OPJ68448.1"/>
    </source>
</evidence>
<accession>A0A1V4J8A3</accession>
<organism evidence="2 3">
    <name type="scientific">Patagioenas fasciata monilis</name>
    <dbReference type="NCBI Taxonomy" id="372326"/>
    <lineage>
        <taxon>Eukaryota</taxon>
        <taxon>Metazoa</taxon>
        <taxon>Chordata</taxon>
        <taxon>Craniata</taxon>
        <taxon>Vertebrata</taxon>
        <taxon>Euteleostomi</taxon>
        <taxon>Archelosauria</taxon>
        <taxon>Archosauria</taxon>
        <taxon>Dinosauria</taxon>
        <taxon>Saurischia</taxon>
        <taxon>Theropoda</taxon>
        <taxon>Coelurosauria</taxon>
        <taxon>Aves</taxon>
        <taxon>Neognathae</taxon>
        <taxon>Neoaves</taxon>
        <taxon>Columbimorphae</taxon>
        <taxon>Columbiformes</taxon>
        <taxon>Columbidae</taxon>
        <taxon>Patagioenas</taxon>
    </lineage>
</organism>
<name>A0A1V4J8A3_PATFA</name>
<sequence length="79" mass="8934">MRHLDQAKLERSKSLCKHQYRQLIRKHSKINNKTPGKQELPILPPATAHHLMSPPTGHFGLNSSHGDVLEPQVLMAIPE</sequence>
<feature type="region of interest" description="Disordered" evidence="1">
    <location>
        <begin position="30"/>
        <end position="65"/>
    </location>
</feature>
<reference evidence="2 3" key="1">
    <citation type="submission" date="2016-02" db="EMBL/GenBank/DDBJ databases">
        <title>Band-tailed pigeon sequencing and assembly.</title>
        <authorList>
            <person name="Soares A.E."/>
            <person name="Novak B.J."/>
            <person name="Rice E.S."/>
            <person name="O'Connell B."/>
            <person name="Chang D."/>
            <person name="Weber S."/>
            <person name="Shapiro B."/>
        </authorList>
    </citation>
    <scope>NUCLEOTIDE SEQUENCE [LARGE SCALE GENOMIC DNA]</scope>
    <source>
        <strain evidence="2">BTP2013</strain>
        <tissue evidence="2">Blood</tissue>
    </source>
</reference>
<dbReference type="AlphaFoldDB" id="A0A1V4J8A3"/>
<evidence type="ECO:0000256" key="1">
    <source>
        <dbReference type="SAM" id="MobiDB-lite"/>
    </source>
</evidence>